<dbReference type="SUPFAM" id="SSF53448">
    <property type="entry name" value="Nucleotide-diphospho-sugar transferases"/>
    <property type="match status" value="1"/>
</dbReference>
<dbReference type="RefSeq" id="WP_011450005.1">
    <property type="nucleotide sequence ID" value="NC_007796.1"/>
</dbReference>
<feature type="transmembrane region" description="Helical" evidence="1">
    <location>
        <begin position="357"/>
        <end position="377"/>
    </location>
</feature>
<dbReference type="CDD" id="cd04179">
    <property type="entry name" value="DPM_DPG-synthase_like"/>
    <property type="match status" value="1"/>
</dbReference>
<feature type="transmembrane region" description="Helical" evidence="1">
    <location>
        <begin position="322"/>
        <end position="345"/>
    </location>
</feature>
<feature type="domain" description="Glycosyltransferase 2-like" evidence="2">
    <location>
        <begin position="18"/>
        <end position="179"/>
    </location>
</feature>
<dbReference type="EMBL" id="CP000254">
    <property type="protein sequence ID" value="ABD42754.1"/>
    <property type="molecule type" value="Genomic_DNA"/>
</dbReference>
<dbReference type="AlphaFoldDB" id="Q2FSJ1"/>
<feature type="transmembrane region" description="Helical" evidence="1">
    <location>
        <begin position="275"/>
        <end position="294"/>
    </location>
</feature>
<dbReference type="HOGENOM" id="CLU_033536_4_0_2"/>
<dbReference type="InterPro" id="IPR050256">
    <property type="entry name" value="Glycosyltransferase_2"/>
</dbReference>
<evidence type="ECO:0000259" key="3">
    <source>
        <dbReference type="Pfam" id="PF26629"/>
    </source>
</evidence>
<keyword evidence="1" id="KW-0472">Membrane</keyword>
<protein>
    <submittedName>
        <fullName evidence="4">Glycosyl transferase, family 2</fullName>
    </submittedName>
</protein>
<keyword evidence="1" id="KW-0812">Transmembrane</keyword>
<dbReference type="GO" id="GO:0016740">
    <property type="term" value="F:transferase activity"/>
    <property type="evidence" value="ECO:0007669"/>
    <property type="project" value="UniProtKB-KW"/>
</dbReference>
<sequence length="394" mass="43607">MKVISKTGHGMVIEPLVTIIIPALNEEKTIGSCLEKVRAGCIKHNIPFEIIISDSSTDATPEIARSFGARIIHPDKKGYGNAYLAAFPMAKGEIVVIGDADDTYDFSLISELIRPIKEERADMVIGSRLKGKILPGSMPWLHQYIGNPLLTRLLNFTFHSNFSDTHSGMRAIRKDALQRLSLHTGGMEFASEMLIEAAKKGLRVEEIPITYYPRKGPSKLHSFADGWRHIRFIMLIRPLRFLIVPGLLFILLGFSLMVGVGLIKSVELQGLHSFILGDILVLGGLQFLLSGVVMKSYSVTHQLDDCGPWFTQILQYKTLEKLLFIGVLFMILGFTSGIYILSQWITVSGPLTQITNAVLSLSSVIIGLQIIFTALHVSMMLLQCERDGCSGFMG</sequence>
<feature type="transmembrane region" description="Helical" evidence="1">
    <location>
        <begin position="241"/>
        <end position="263"/>
    </location>
</feature>
<evidence type="ECO:0000256" key="1">
    <source>
        <dbReference type="SAM" id="Phobius"/>
    </source>
</evidence>
<dbReference type="GeneID" id="3922763"/>
<keyword evidence="1" id="KW-1133">Transmembrane helix</keyword>
<dbReference type="Proteomes" id="UP000001941">
    <property type="component" value="Chromosome"/>
</dbReference>
<dbReference type="Pfam" id="PF00535">
    <property type="entry name" value="Glycos_transf_2"/>
    <property type="match status" value="1"/>
</dbReference>
<dbReference type="CAZy" id="GT2">
    <property type="family name" value="Glycosyltransferase Family 2"/>
</dbReference>
<dbReference type="InParanoid" id="Q2FSJ1"/>
<accession>Q2FSJ1</accession>
<dbReference type="KEGG" id="mhu:Mhun_3067"/>
<evidence type="ECO:0000313" key="5">
    <source>
        <dbReference type="Proteomes" id="UP000001941"/>
    </source>
</evidence>
<organism evidence="4 5">
    <name type="scientific">Methanospirillum hungatei JF-1 (strain ATCC 27890 / DSM 864 / NBRC 100397 / JF-1)</name>
    <dbReference type="NCBI Taxonomy" id="323259"/>
    <lineage>
        <taxon>Archaea</taxon>
        <taxon>Methanobacteriati</taxon>
        <taxon>Methanobacteriota</taxon>
        <taxon>Stenosarchaea group</taxon>
        <taxon>Methanomicrobia</taxon>
        <taxon>Methanomicrobiales</taxon>
        <taxon>Methanospirillaceae</taxon>
        <taxon>Methanospirillum</taxon>
    </lineage>
</organism>
<evidence type="ECO:0000313" key="4">
    <source>
        <dbReference type="EMBL" id="ABD42754.1"/>
    </source>
</evidence>
<name>Q2FSJ1_METHJ</name>
<dbReference type="STRING" id="323259.Mhun_3067"/>
<dbReference type="eggNOG" id="arCOG00894">
    <property type="taxonomic scope" value="Archaea"/>
</dbReference>
<dbReference type="EnsemblBacteria" id="ABD42754">
    <property type="protein sequence ID" value="ABD42754"/>
    <property type="gene ID" value="Mhun_3067"/>
</dbReference>
<dbReference type="Pfam" id="PF26629">
    <property type="entry name" value="GT2_TM_C"/>
    <property type="match status" value="1"/>
</dbReference>
<feature type="domain" description="Low-salt glycan biosynthesis hexosyltransferase Agl6 C-terminal transmembrane region" evidence="3">
    <location>
        <begin position="293"/>
        <end position="380"/>
    </location>
</feature>
<dbReference type="PANTHER" id="PTHR48090">
    <property type="entry name" value="UNDECAPRENYL-PHOSPHATE 4-DEOXY-4-FORMAMIDO-L-ARABINOSE TRANSFERASE-RELATED"/>
    <property type="match status" value="1"/>
</dbReference>
<reference evidence="5" key="1">
    <citation type="journal article" date="2016" name="Stand. Genomic Sci.">
        <title>Complete genome sequence of Methanospirillum hungatei type strain JF1.</title>
        <authorList>
            <person name="Gunsalus R.P."/>
            <person name="Cook L.E."/>
            <person name="Crable B."/>
            <person name="Rohlin L."/>
            <person name="McDonald E."/>
            <person name="Mouttaki H."/>
            <person name="Sieber J.R."/>
            <person name="Poweleit N."/>
            <person name="Zhou H."/>
            <person name="Lapidus A.L."/>
            <person name="Daligault H.E."/>
            <person name="Land M."/>
            <person name="Gilna P."/>
            <person name="Ivanova N."/>
            <person name="Kyrpides N."/>
            <person name="Culley D.E."/>
            <person name="McInerney M.J."/>
        </authorList>
    </citation>
    <scope>NUCLEOTIDE SEQUENCE [LARGE SCALE GENOMIC DNA]</scope>
    <source>
        <strain evidence="5">ATCC 27890 / DSM 864 / NBRC 100397 / JF-1</strain>
    </source>
</reference>
<proteinExistence type="predicted"/>
<dbReference type="InterPro" id="IPR029044">
    <property type="entry name" value="Nucleotide-diphossugar_trans"/>
</dbReference>
<dbReference type="FunFam" id="3.90.550.10:FF:000129">
    <property type="entry name" value="Glycosyltransferase family 2 protein"/>
    <property type="match status" value="1"/>
</dbReference>
<dbReference type="PANTHER" id="PTHR48090:SF7">
    <property type="entry name" value="RFBJ PROTEIN"/>
    <property type="match status" value="1"/>
</dbReference>
<dbReference type="InterPro" id="IPR058718">
    <property type="entry name" value="Agl6_TM_C"/>
</dbReference>
<gene>
    <name evidence="4" type="ordered locus">Mhun_3067</name>
</gene>
<dbReference type="InterPro" id="IPR001173">
    <property type="entry name" value="Glyco_trans_2-like"/>
</dbReference>
<keyword evidence="5" id="KW-1185">Reference proteome</keyword>
<keyword evidence="4" id="KW-0808">Transferase</keyword>
<evidence type="ECO:0000259" key="2">
    <source>
        <dbReference type="Pfam" id="PF00535"/>
    </source>
</evidence>
<dbReference type="Gene3D" id="3.90.550.10">
    <property type="entry name" value="Spore Coat Polysaccharide Biosynthesis Protein SpsA, Chain A"/>
    <property type="match status" value="1"/>
</dbReference>